<name>A0A7Z9DU91_9CYAN</name>
<gene>
    <name evidence="1" type="ORF">PL8927_1090001</name>
</gene>
<dbReference type="AlphaFoldDB" id="A0A7Z9DU91"/>
<accession>A0A7Z9DU91</accession>
<dbReference type="Proteomes" id="UP000184550">
    <property type="component" value="Unassembled WGS sequence"/>
</dbReference>
<sequence length="43" mass="4638">MQHSEFLGFGGNRCASEVAKLPGIPADITGLRLPILFCLDPPR</sequence>
<evidence type="ECO:0000313" key="1">
    <source>
        <dbReference type="EMBL" id="VXD10426.1"/>
    </source>
</evidence>
<organism evidence="1 2">
    <name type="scientific">Planktothrix serta PCC 8927</name>
    <dbReference type="NCBI Taxonomy" id="671068"/>
    <lineage>
        <taxon>Bacteria</taxon>
        <taxon>Bacillati</taxon>
        <taxon>Cyanobacteriota</taxon>
        <taxon>Cyanophyceae</taxon>
        <taxon>Oscillatoriophycideae</taxon>
        <taxon>Oscillatoriales</taxon>
        <taxon>Microcoleaceae</taxon>
        <taxon>Planktothrix</taxon>
    </lineage>
</organism>
<protein>
    <submittedName>
        <fullName evidence="1">Uncharacterized protein</fullName>
    </submittedName>
</protein>
<proteinExistence type="predicted"/>
<dbReference type="EMBL" id="CZCU02000012">
    <property type="protein sequence ID" value="VXD10426.1"/>
    <property type="molecule type" value="Genomic_DNA"/>
</dbReference>
<comment type="caution">
    <text evidence="1">The sequence shown here is derived from an EMBL/GenBank/DDBJ whole genome shotgun (WGS) entry which is preliminary data.</text>
</comment>
<reference evidence="1" key="1">
    <citation type="submission" date="2019-10" db="EMBL/GenBank/DDBJ databases">
        <authorList>
            <consortium name="Genoscope - CEA"/>
            <person name="William W."/>
        </authorList>
    </citation>
    <scope>NUCLEOTIDE SEQUENCE [LARGE SCALE GENOMIC DNA]</scope>
    <source>
        <strain evidence="1">BBR_PRJEB10992</strain>
    </source>
</reference>
<evidence type="ECO:0000313" key="2">
    <source>
        <dbReference type="Proteomes" id="UP000184550"/>
    </source>
</evidence>
<keyword evidence="2" id="KW-1185">Reference proteome</keyword>